<keyword evidence="11" id="KW-0961">Cell wall biogenesis/degradation</keyword>
<dbReference type="InterPro" id="IPR018044">
    <property type="entry name" value="Peptidase_S11"/>
</dbReference>
<dbReference type="PANTHER" id="PTHR21581:SF6">
    <property type="entry name" value="TRAFFICKING PROTEIN PARTICLE COMPLEX SUBUNIT 12"/>
    <property type="match status" value="1"/>
</dbReference>
<comment type="caution">
    <text evidence="18">The sequence shown here is derived from an EMBL/GenBank/DDBJ whole genome shotgun (WGS) entry which is preliminary data.</text>
</comment>
<dbReference type="PANTHER" id="PTHR21581">
    <property type="entry name" value="D-ALANYL-D-ALANINE CARBOXYPEPTIDASE"/>
    <property type="match status" value="1"/>
</dbReference>
<feature type="domain" description="Peptidase S11 D-Ala-D-Ala carboxypeptidase A C-terminal" evidence="17">
    <location>
        <begin position="292"/>
        <end position="382"/>
    </location>
</feature>
<dbReference type="SMART" id="SM00936">
    <property type="entry name" value="PBP5_C"/>
    <property type="match status" value="1"/>
</dbReference>
<evidence type="ECO:0000259" key="17">
    <source>
        <dbReference type="SMART" id="SM00936"/>
    </source>
</evidence>
<evidence type="ECO:0000256" key="6">
    <source>
        <dbReference type="ARBA" id="ARBA00022670"/>
    </source>
</evidence>
<evidence type="ECO:0000256" key="13">
    <source>
        <dbReference type="PIRSR" id="PIRSR618044-1"/>
    </source>
</evidence>
<keyword evidence="19" id="KW-1185">Reference proteome</keyword>
<feature type="chain" id="PRO_5006918302" description="serine-type D-Ala-D-Ala carboxypeptidase" evidence="16">
    <location>
        <begin position="25"/>
        <end position="403"/>
    </location>
</feature>
<protein>
    <recommendedName>
        <fullName evidence="4">serine-type D-Ala-D-Ala carboxypeptidase</fullName>
        <ecNumber evidence="4">3.4.16.4</ecNumber>
    </recommendedName>
</protein>
<evidence type="ECO:0000256" key="4">
    <source>
        <dbReference type="ARBA" id="ARBA00012448"/>
    </source>
</evidence>
<evidence type="ECO:0000256" key="7">
    <source>
        <dbReference type="ARBA" id="ARBA00022729"/>
    </source>
</evidence>
<keyword evidence="8 18" id="KW-0378">Hydrolase</keyword>
<evidence type="ECO:0000256" key="9">
    <source>
        <dbReference type="ARBA" id="ARBA00022960"/>
    </source>
</evidence>
<accession>A0A0W0Z5Z7</accession>
<evidence type="ECO:0000256" key="5">
    <source>
        <dbReference type="ARBA" id="ARBA00022645"/>
    </source>
</evidence>
<dbReference type="InterPro" id="IPR037167">
    <property type="entry name" value="Peptidase_S11_C_sf"/>
</dbReference>
<dbReference type="Gene3D" id="2.60.410.10">
    <property type="entry name" value="D-Ala-D-Ala carboxypeptidase, C-terminal domain"/>
    <property type="match status" value="1"/>
</dbReference>
<feature type="active site" evidence="13">
    <location>
        <position position="140"/>
    </location>
</feature>
<dbReference type="EMBL" id="LNYX01000014">
    <property type="protein sequence ID" value="KTD64134.1"/>
    <property type="molecule type" value="Genomic_DNA"/>
</dbReference>
<dbReference type="PRINTS" id="PR00725">
    <property type="entry name" value="DADACBPTASE1"/>
</dbReference>
<evidence type="ECO:0000256" key="2">
    <source>
        <dbReference type="ARBA" id="ARBA00004752"/>
    </source>
</evidence>
<comment type="function">
    <text evidence="1">Removes C-terminal D-alanyl residues from sugar-peptide cell wall precursors.</text>
</comment>
<dbReference type="Pfam" id="PF07943">
    <property type="entry name" value="PBP5_C"/>
    <property type="match status" value="1"/>
</dbReference>
<dbReference type="GO" id="GO:0006508">
    <property type="term" value="P:proteolysis"/>
    <property type="evidence" value="ECO:0007669"/>
    <property type="project" value="UniProtKB-KW"/>
</dbReference>
<dbReference type="GO" id="GO:0009252">
    <property type="term" value="P:peptidoglycan biosynthetic process"/>
    <property type="evidence" value="ECO:0007669"/>
    <property type="project" value="UniProtKB-UniPathway"/>
</dbReference>
<evidence type="ECO:0000313" key="19">
    <source>
        <dbReference type="Proteomes" id="UP000054877"/>
    </source>
</evidence>
<dbReference type="SUPFAM" id="SSF69189">
    <property type="entry name" value="Penicillin-binding protein associated domain"/>
    <property type="match status" value="1"/>
</dbReference>
<comment type="similarity">
    <text evidence="3 15">Belongs to the peptidase S11 family.</text>
</comment>
<dbReference type="SUPFAM" id="SSF56601">
    <property type="entry name" value="beta-lactamase/transpeptidase-like"/>
    <property type="match status" value="1"/>
</dbReference>
<dbReference type="OrthoDB" id="9795979at2"/>
<dbReference type="InterPro" id="IPR012338">
    <property type="entry name" value="Beta-lactam/transpept-like"/>
</dbReference>
<name>A0A0W0Z5Z7_LEGSP</name>
<dbReference type="Pfam" id="PF00768">
    <property type="entry name" value="Peptidase_S11"/>
    <property type="match status" value="1"/>
</dbReference>
<feature type="binding site" evidence="14">
    <location>
        <position position="242"/>
    </location>
    <ligand>
        <name>substrate</name>
    </ligand>
</feature>
<gene>
    <name evidence="18" type="primary">dacA</name>
    <name evidence="18" type="ORF">Lspi_1653</name>
</gene>
<dbReference type="GO" id="GO:0008360">
    <property type="term" value="P:regulation of cell shape"/>
    <property type="evidence" value="ECO:0007669"/>
    <property type="project" value="UniProtKB-KW"/>
</dbReference>
<dbReference type="Proteomes" id="UP000054877">
    <property type="component" value="Unassembled WGS sequence"/>
</dbReference>
<dbReference type="RefSeq" id="WP_058483558.1">
    <property type="nucleotide sequence ID" value="NZ_CAAAII010000001.1"/>
</dbReference>
<dbReference type="InterPro" id="IPR015956">
    <property type="entry name" value="Peniciliin-bd_prot_C_sf"/>
</dbReference>
<keyword evidence="5 18" id="KW-0121">Carboxypeptidase</keyword>
<keyword evidence="7 16" id="KW-0732">Signal</keyword>
<dbReference type="GO" id="GO:0009002">
    <property type="term" value="F:serine-type D-Ala-D-Ala carboxypeptidase activity"/>
    <property type="evidence" value="ECO:0007669"/>
    <property type="project" value="UniProtKB-EC"/>
</dbReference>
<evidence type="ECO:0000256" key="15">
    <source>
        <dbReference type="RuleBase" id="RU004016"/>
    </source>
</evidence>
<keyword evidence="10" id="KW-0573">Peptidoglycan synthesis</keyword>
<dbReference type="UniPathway" id="UPA00219"/>
<sequence>MTIARIFFKVMILIALSIHSPAYAESLLTNGASRAASINNKPLVTPSPPSLNAKAFILIDVDSGKIIAEKDSDKKLAPASLTKMMTLYVISNALHNNQIHLTDQVRISRQAWKTGGSRMFVKEGQDVSVQDLLKGIIVDSGNDACVAMAEHLGGSEAGFADIMNQQAQSLGMENSHFTDSTGLPDPNLYTTAKDLAILGSALVKDFPQYYHWYKQKWFTFNGIRQPNRNRLLWRNSQVDGIKTGHTSDAGYCLVSSAKRDDMRLLAVVLGSPSESARADDSERLLNYGFRFFETHELYKAGKAITEMSVYKGQTNKIGVGVIRDQYITIPSGQYQRLSVNTKIPKNLIAPIRKGDKIGELVIQFDNNIIATHPLYALDTVEKGGFFKRTKDSLRLTVKRWFGS</sequence>
<feature type="active site" description="Proton acceptor" evidence="13">
    <location>
        <position position="83"/>
    </location>
</feature>
<dbReference type="GO" id="GO:0071555">
    <property type="term" value="P:cell wall organization"/>
    <property type="evidence" value="ECO:0007669"/>
    <property type="project" value="UniProtKB-KW"/>
</dbReference>
<evidence type="ECO:0000256" key="3">
    <source>
        <dbReference type="ARBA" id="ARBA00007164"/>
    </source>
</evidence>
<dbReference type="PATRIC" id="fig|452.5.peg.1815"/>
<reference evidence="18 19" key="1">
    <citation type="submission" date="2015-11" db="EMBL/GenBank/DDBJ databases">
        <title>Genomic analysis of 38 Legionella species identifies large and diverse effector repertoires.</title>
        <authorList>
            <person name="Burstein D."/>
            <person name="Amaro F."/>
            <person name="Zusman T."/>
            <person name="Lifshitz Z."/>
            <person name="Cohen O."/>
            <person name="Gilbert J.A."/>
            <person name="Pupko T."/>
            <person name="Shuman H.A."/>
            <person name="Segal G."/>
        </authorList>
    </citation>
    <scope>NUCLEOTIDE SEQUENCE [LARGE SCALE GENOMIC DNA]</scope>
    <source>
        <strain evidence="18 19">Mt.St.Helens-9</strain>
    </source>
</reference>
<comment type="catalytic activity">
    <reaction evidence="12">
        <text>Preferential cleavage: (Ac)2-L-Lys-D-Ala-|-D-Ala. Also transpeptidation of peptidyl-alanyl moieties that are N-acyl substituents of D-alanine.</text>
        <dbReference type="EC" id="3.4.16.4"/>
    </reaction>
</comment>
<keyword evidence="9" id="KW-0133">Cell shape</keyword>
<evidence type="ECO:0000313" key="18">
    <source>
        <dbReference type="EMBL" id="KTD64134.1"/>
    </source>
</evidence>
<dbReference type="InterPro" id="IPR012907">
    <property type="entry name" value="Peptidase_S11_C"/>
</dbReference>
<dbReference type="EC" id="3.4.16.4" evidence="4"/>
<evidence type="ECO:0000256" key="14">
    <source>
        <dbReference type="PIRSR" id="PIRSR618044-2"/>
    </source>
</evidence>
<evidence type="ECO:0000256" key="1">
    <source>
        <dbReference type="ARBA" id="ARBA00003217"/>
    </source>
</evidence>
<dbReference type="InterPro" id="IPR001967">
    <property type="entry name" value="Peptidase_S11_N"/>
</dbReference>
<comment type="pathway">
    <text evidence="2">Cell wall biogenesis; peptidoglycan biosynthesis.</text>
</comment>
<proteinExistence type="inferred from homology"/>
<evidence type="ECO:0000256" key="10">
    <source>
        <dbReference type="ARBA" id="ARBA00022984"/>
    </source>
</evidence>
<evidence type="ECO:0000256" key="12">
    <source>
        <dbReference type="ARBA" id="ARBA00034000"/>
    </source>
</evidence>
<dbReference type="AlphaFoldDB" id="A0A0W0Z5Z7"/>
<keyword evidence="6" id="KW-0645">Protease</keyword>
<evidence type="ECO:0000256" key="16">
    <source>
        <dbReference type="SAM" id="SignalP"/>
    </source>
</evidence>
<evidence type="ECO:0000256" key="8">
    <source>
        <dbReference type="ARBA" id="ARBA00022801"/>
    </source>
</evidence>
<organism evidence="18 19">
    <name type="scientific">Legionella spiritensis</name>
    <dbReference type="NCBI Taxonomy" id="452"/>
    <lineage>
        <taxon>Bacteria</taxon>
        <taxon>Pseudomonadati</taxon>
        <taxon>Pseudomonadota</taxon>
        <taxon>Gammaproteobacteria</taxon>
        <taxon>Legionellales</taxon>
        <taxon>Legionellaceae</taxon>
        <taxon>Legionella</taxon>
    </lineage>
</organism>
<feature type="signal peptide" evidence="16">
    <location>
        <begin position="1"/>
        <end position="24"/>
    </location>
</feature>
<dbReference type="Gene3D" id="3.40.710.10">
    <property type="entry name" value="DD-peptidase/beta-lactamase superfamily"/>
    <property type="match status" value="1"/>
</dbReference>
<dbReference type="STRING" id="452.Lspi_1653"/>
<evidence type="ECO:0000256" key="11">
    <source>
        <dbReference type="ARBA" id="ARBA00023316"/>
    </source>
</evidence>
<feature type="active site" description="Acyl-ester intermediate" evidence="13">
    <location>
        <position position="80"/>
    </location>
</feature>